<dbReference type="EMBL" id="MN740490">
    <property type="protein sequence ID" value="QHU29539.1"/>
    <property type="molecule type" value="Genomic_DNA"/>
</dbReference>
<protein>
    <submittedName>
        <fullName evidence="1">Uncharacterized protein</fullName>
    </submittedName>
</protein>
<dbReference type="AlphaFoldDB" id="A0A6C0LF26"/>
<reference evidence="1" key="1">
    <citation type="journal article" date="2020" name="Nature">
        <title>Giant virus diversity and host interactions through global metagenomics.</title>
        <authorList>
            <person name="Schulz F."/>
            <person name="Roux S."/>
            <person name="Paez-Espino D."/>
            <person name="Jungbluth S."/>
            <person name="Walsh D.A."/>
            <person name="Denef V.J."/>
            <person name="McMahon K.D."/>
            <person name="Konstantinidis K.T."/>
            <person name="Eloe-Fadrosh E.A."/>
            <person name="Kyrpides N.C."/>
            <person name="Woyke T."/>
        </authorList>
    </citation>
    <scope>NUCLEOTIDE SEQUENCE</scope>
    <source>
        <strain evidence="1">GVMAG-M-3300027804-48</strain>
    </source>
</reference>
<accession>A0A6C0LF26</accession>
<organism evidence="1">
    <name type="scientific">viral metagenome</name>
    <dbReference type="NCBI Taxonomy" id="1070528"/>
    <lineage>
        <taxon>unclassified sequences</taxon>
        <taxon>metagenomes</taxon>
        <taxon>organismal metagenomes</taxon>
    </lineage>
</organism>
<sequence length="31" mass="3928">MIINDYYLKTKIIFFNQKINLYKFERLNSKK</sequence>
<evidence type="ECO:0000313" key="1">
    <source>
        <dbReference type="EMBL" id="QHU29539.1"/>
    </source>
</evidence>
<proteinExistence type="predicted"/>
<name>A0A6C0LF26_9ZZZZ</name>